<dbReference type="GeneID" id="95773032"/>
<dbReference type="EMBL" id="VAUP01000015">
    <property type="protein sequence ID" value="TLX43684.1"/>
    <property type="molecule type" value="Genomic_DNA"/>
</dbReference>
<protein>
    <recommendedName>
        <fullName evidence="3">DUF1835 domain-containing protein</fullName>
    </recommendedName>
</protein>
<dbReference type="OrthoDB" id="127805at2"/>
<dbReference type="Proteomes" id="UP000305131">
    <property type="component" value="Unassembled WGS sequence"/>
</dbReference>
<sequence length="341" mass="37605">MPKLIVTNGESAAERLRAAGIKGHILPWQDMLHDGPVPPGTDLEEVSDVRADFLSEALGLPFDEVRADFAHRDAQVEVHVAYAHVELWFEHDLFDQLQLIQLLAYFAHEPERMGLSLVQASHYLGVMAPDEMRALEAHRTPVTHLQLETARQAWEAFTAPTPRPLVAFAGQAHASRAFEALPHLAPALHRLIAELPAPKSGLSLTEERILRRLQDGPMKVAHLYGAVHSMDEAQFLADLPFFLRLDGLAFAHEPLIFGLPFRSSEAAGMRFSPGDDSTAERSYRAYASAEIELTPTGAAALKGHFDHACQNAVDRCIGGTHLMPGAMWRFDRTSGTLVLPN</sequence>
<evidence type="ECO:0000313" key="1">
    <source>
        <dbReference type="EMBL" id="TLX43684.1"/>
    </source>
</evidence>
<accession>A0A6C1KKV5</accession>
<gene>
    <name evidence="1" type="ORF">FBQ73_06095</name>
</gene>
<evidence type="ECO:0008006" key="3">
    <source>
        <dbReference type="Google" id="ProtNLM"/>
    </source>
</evidence>
<dbReference type="AlphaFoldDB" id="A0A6C1KKV5"/>
<organism evidence="1 2">
    <name type="scientific">Xanthobacter autotrophicus</name>
    <dbReference type="NCBI Taxonomy" id="280"/>
    <lineage>
        <taxon>Bacteria</taxon>
        <taxon>Pseudomonadati</taxon>
        <taxon>Pseudomonadota</taxon>
        <taxon>Alphaproteobacteria</taxon>
        <taxon>Hyphomicrobiales</taxon>
        <taxon>Xanthobacteraceae</taxon>
        <taxon>Xanthobacter</taxon>
    </lineage>
</organism>
<proteinExistence type="predicted"/>
<dbReference type="RefSeq" id="WP_138398594.1">
    <property type="nucleotide sequence ID" value="NZ_JBAFVI010000001.1"/>
</dbReference>
<reference evidence="1 2" key="1">
    <citation type="submission" date="2019-05" db="EMBL/GenBank/DDBJ databases">
        <authorList>
            <person name="Zhou X."/>
        </authorList>
    </citation>
    <scope>NUCLEOTIDE SEQUENCE [LARGE SCALE GENOMIC DNA]</scope>
    <source>
        <strain evidence="1 2">DSM 432</strain>
    </source>
</reference>
<name>A0A6C1KKV5_XANAU</name>
<comment type="caution">
    <text evidence="1">The sequence shown here is derived from an EMBL/GenBank/DDBJ whole genome shotgun (WGS) entry which is preliminary data.</text>
</comment>
<evidence type="ECO:0000313" key="2">
    <source>
        <dbReference type="Proteomes" id="UP000305131"/>
    </source>
</evidence>